<dbReference type="EMBL" id="JANBOJ010000338">
    <property type="protein sequence ID" value="KAJ1719803.1"/>
    <property type="molecule type" value="Genomic_DNA"/>
</dbReference>
<dbReference type="PROSITE" id="PS50240">
    <property type="entry name" value="TRYPSIN_DOM"/>
    <property type="match status" value="1"/>
</dbReference>
<comment type="caution">
    <text evidence="6">The sequence shown here is derived from an EMBL/GenBank/DDBJ whole genome shotgun (WGS) entry which is preliminary data.</text>
</comment>
<evidence type="ECO:0000259" key="5">
    <source>
        <dbReference type="PROSITE" id="PS50240"/>
    </source>
</evidence>
<feature type="domain" description="Peptidase S1" evidence="5">
    <location>
        <begin position="41"/>
        <end position="285"/>
    </location>
</feature>
<feature type="transmembrane region" description="Helical" evidence="3">
    <location>
        <begin position="319"/>
        <end position="341"/>
    </location>
</feature>
<reference evidence="6" key="1">
    <citation type="submission" date="2022-07" db="EMBL/GenBank/DDBJ databases">
        <title>Phylogenomic reconstructions and comparative analyses of Kickxellomycotina fungi.</title>
        <authorList>
            <person name="Reynolds N.K."/>
            <person name="Stajich J.E."/>
            <person name="Barry K."/>
            <person name="Grigoriev I.V."/>
            <person name="Crous P."/>
            <person name="Smith M.E."/>
        </authorList>
    </citation>
    <scope>NUCLEOTIDE SEQUENCE</scope>
    <source>
        <strain evidence="6">NBRC 32514</strain>
    </source>
</reference>
<evidence type="ECO:0000256" key="3">
    <source>
        <dbReference type="SAM" id="Phobius"/>
    </source>
</evidence>
<feature type="signal peptide" evidence="4">
    <location>
        <begin position="1"/>
        <end position="24"/>
    </location>
</feature>
<feature type="chain" id="PRO_5040904710" description="Peptidase S1 domain-containing protein" evidence="4">
    <location>
        <begin position="25"/>
        <end position="500"/>
    </location>
</feature>
<evidence type="ECO:0000256" key="1">
    <source>
        <dbReference type="ARBA" id="ARBA00007664"/>
    </source>
</evidence>
<dbReference type="SMART" id="SM00020">
    <property type="entry name" value="Tryp_SPc"/>
    <property type="match status" value="1"/>
</dbReference>
<dbReference type="InterPro" id="IPR001314">
    <property type="entry name" value="Peptidase_S1A"/>
</dbReference>
<keyword evidence="3" id="KW-1133">Transmembrane helix</keyword>
<dbReference type="GO" id="GO:0004252">
    <property type="term" value="F:serine-type endopeptidase activity"/>
    <property type="evidence" value="ECO:0007669"/>
    <property type="project" value="InterPro"/>
</dbReference>
<gene>
    <name evidence="6" type="ORF">LPJ53_005497</name>
</gene>
<dbReference type="CDD" id="cd12087">
    <property type="entry name" value="TM_EGFR-like"/>
    <property type="match status" value="1"/>
</dbReference>
<keyword evidence="7" id="KW-1185">Reference proteome</keyword>
<dbReference type="GO" id="GO:0006508">
    <property type="term" value="P:proteolysis"/>
    <property type="evidence" value="ECO:0007669"/>
    <property type="project" value="InterPro"/>
</dbReference>
<dbReference type="InterPro" id="IPR050430">
    <property type="entry name" value="Peptidase_S1"/>
</dbReference>
<protein>
    <recommendedName>
        <fullName evidence="5">Peptidase S1 domain-containing protein</fullName>
    </recommendedName>
</protein>
<dbReference type="Pfam" id="PF00089">
    <property type="entry name" value="Trypsin"/>
    <property type="match status" value="1"/>
</dbReference>
<evidence type="ECO:0000313" key="6">
    <source>
        <dbReference type="EMBL" id="KAJ1719803.1"/>
    </source>
</evidence>
<sequence length="500" mass="53313">MRYFQKLDFCFALLALVRFGYSTAAATSKEGAPLSTLSKRVVGGQAASDSNFPFAVFVSNPSATNNTACAGAILTDQIVVTAAYCVYDSATGKSVDPSTVNVGFGKSNKADQPITGVIDIIIDSTYDPSSGIDDIALLQVNLTELVSSTVNRIPIYIGDVESGDSLSFMGWGSSQQIGVATSDTLNYANLTVGDDSSCGGVDLYQNSNGRAICTRNQLTPGTAPCLGDYGGPLITYDSGIAKLVGVLSTFATPNGQPLDYCGNNNTIAYYTHISYYMSFIQQKTGLSADVFTGNAPLVPPHNDTQNAVTDKHSKLSGGAIAGISVAAAAFVILLCLLVFVLRRTSRKRREIKREQQIYELGLQQLAEELGGSYEPKLSSTVSAFNASIMTPFHADDAAGRVPTGYRNVRHSAYSDLTESPFADYIPHVTDVGTELALDTLSKTHRHTDGSPRVMDYICPSRDGKVSDYYRHLLFYPSVDGADAGDAAPKEDGESENLINI</sequence>
<keyword evidence="3" id="KW-0472">Membrane</keyword>
<dbReference type="OrthoDB" id="6380398at2759"/>
<evidence type="ECO:0000256" key="2">
    <source>
        <dbReference type="ARBA" id="ARBA00023157"/>
    </source>
</evidence>
<dbReference type="Gene3D" id="2.40.10.10">
    <property type="entry name" value="Trypsin-like serine proteases"/>
    <property type="match status" value="1"/>
</dbReference>
<organism evidence="6 7">
    <name type="scientific">Coemansia erecta</name>
    <dbReference type="NCBI Taxonomy" id="147472"/>
    <lineage>
        <taxon>Eukaryota</taxon>
        <taxon>Fungi</taxon>
        <taxon>Fungi incertae sedis</taxon>
        <taxon>Zoopagomycota</taxon>
        <taxon>Kickxellomycotina</taxon>
        <taxon>Kickxellomycetes</taxon>
        <taxon>Kickxellales</taxon>
        <taxon>Kickxellaceae</taxon>
        <taxon>Coemansia</taxon>
    </lineage>
</organism>
<accession>A0A9W8CQ62</accession>
<dbReference type="InterPro" id="IPR043504">
    <property type="entry name" value="Peptidase_S1_PA_chymotrypsin"/>
</dbReference>
<dbReference type="PANTHER" id="PTHR24276:SF98">
    <property type="entry name" value="FI18310P1-RELATED"/>
    <property type="match status" value="1"/>
</dbReference>
<dbReference type="SUPFAM" id="SSF50494">
    <property type="entry name" value="Trypsin-like serine proteases"/>
    <property type="match status" value="1"/>
</dbReference>
<keyword evidence="4" id="KW-0732">Signal</keyword>
<dbReference type="InterPro" id="IPR001254">
    <property type="entry name" value="Trypsin_dom"/>
</dbReference>
<dbReference type="Proteomes" id="UP001149813">
    <property type="component" value="Unassembled WGS sequence"/>
</dbReference>
<name>A0A9W8CQ62_9FUNG</name>
<dbReference type="PRINTS" id="PR00722">
    <property type="entry name" value="CHYMOTRYPSIN"/>
</dbReference>
<dbReference type="AlphaFoldDB" id="A0A9W8CQ62"/>
<keyword evidence="3" id="KW-0812">Transmembrane</keyword>
<dbReference type="InterPro" id="IPR009003">
    <property type="entry name" value="Peptidase_S1_PA"/>
</dbReference>
<evidence type="ECO:0000313" key="7">
    <source>
        <dbReference type="Proteomes" id="UP001149813"/>
    </source>
</evidence>
<keyword evidence="2" id="KW-1015">Disulfide bond</keyword>
<comment type="similarity">
    <text evidence="1">Belongs to the peptidase S1 family.</text>
</comment>
<evidence type="ECO:0000256" key="4">
    <source>
        <dbReference type="SAM" id="SignalP"/>
    </source>
</evidence>
<dbReference type="PANTHER" id="PTHR24276">
    <property type="entry name" value="POLYSERASE-RELATED"/>
    <property type="match status" value="1"/>
</dbReference>
<proteinExistence type="inferred from homology"/>